<dbReference type="AlphaFoldDB" id="A0A444JPM3"/>
<sequence length="60" mass="6840">MKLKQDPKCYTDVCINGKWFHHDHCTTTAYMLRGGASCSIELAKMPITENELVELLNQVL</sequence>
<proteinExistence type="predicted"/>
<name>A0A444JPM3_9GAMM</name>
<keyword evidence="2" id="KW-1185">Reference proteome</keyword>
<reference evidence="1 2" key="1">
    <citation type="submission" date="2018-11" db="EMBL/GenBank/DDBJ databases">
        <title>Photobacterium sp. BEI247 sp. nov., a marine bacterium isolated from Yongle Blue Hole in the South China Sea.</title>
        <authorList>
            <person name="Wang X."/>
        </authorList>
    </citation>
    <scope>NUCLEOTIDE SEQUENCE [LARGE SCALE GENOMIC DNA]</scope>
    <source>
        <strain evidence="2">BEI247</strain>
    </source>
</reference>
<gene>
    <name evidence="1" type="ORF">EDI28_14975</name>
</gene>
<dbReference type="Proteomes" id="UP000287563">
    <property type="component" value="Unassembled WGS sequence"/>
</dbReference>
<dbReference type="EMBL" id="RJLM01000005">
    <property type="protein sequence ID" value="RWX55034.1"/>
    <property type="molecule type" value="Genomic_DNA"/>
</dbReference>
<dbReference type="RefSeq" id="WP_128784658.1">
    <property type="nucleotide sequence ID" value="NZ_RJLM01000005.1"/>
</dbReference>
<comment type="caution">
    <text evidence="1">The sequence shown here is derived from an EMBL/GenBank/DDBJ whole genome shotgun (WGS) entry which is preliminary data.</text>
</comment>
<evidence type="ECO:0000313" key="1">
    <source>
        <dbReference type="EMBL" id="RWX55034.1"/>
    </source>
</evidence>
<accession>A0A444JPM3</accession>
<protein>
    <submittedName>
        <fullName evidence="1">Uncharacterized protein</fullName>
    </submittedName>
</protein>
<organism evidence="1 2">
    <name type="scientific">Photobacterium chitinilyticum</name>
    <dbReference type="NCBI Taxonomy" id="2485123"/>
    <lineage>
        <taxon>Bacteria</taxon>
        <taxon>Pseudomonadati</taxon>
        <taxon>Pseudomonadota</taxon>
        <taxon>Gammaproteobacteria</taxon>
        <taxon>Vibrionales</taxon>
        <taxon>Vibrionaceae</taxon>
        <taxon>Photobacterium</taxon>
    </lineage>
</organism>
<dbReference type="OrthoDB" id="5880899at2"/>
<evidence type="ECO:0000313" key="2">
    <source>
        <dbReference type="Proteomes" id="UP000287563"/>
    </source>
</evidence>